<sequence>MSDKTEGKTPEQGRRAFLKGALAAGTATTVAAVVVGGGAPVQEAEAAAAPGASAGPKGYQESEHVRDYYRTARL</sequence>
<feature type="region of interest" description="Disordered" evidence="1">
    <location>
        <begin position="44"/>
        <end position="74"/>
    </location>
</feature>
<dbReference type="InterPro" id="IPR006311">
    <property type="entry name" value="TAT_signal"/>
</dbReference>
<keyword evidence="3" id="KW-1185">Reference proteome</keyword>
<organism evidence="2 3">
    <name type="scientific">Thioalbus denitrificans</name>
    <dbReference type="NCBI Taxonomy" id="547122"/>
    <lineage>
        <taxon>Bacteria</taxon>
        <taxon>Pseudomonadati</taxon>
        <taxon>Pseudomonadota</taxon>
        <taxon>Gammaproteobacteria</taxon>
        <taxon>Chromatiales</taxon>
        <taxon>Ectothiorhodospiraceae</taxon>
        <taxon>Thioalbus</taxon>
    </lineage>
</organism>
<proteinExistence type="predicted"/>
<dbReference type="InterPro" id="IPR014177">
    <property type="entry name" value="Formate_DH_TAT-contain"/>
</dbReference>
<dbReference type="PROSITE" id="PS51318">
    <property type="entry name" value="TAT"/>
    <property type="match status" value="1"/>
</dbReference>
<dbReference type="Proteomes" id="UP000252707">
    <property type="component" value="Unassembled WGS sequence"/>
</dbReference>
<name>A0A369BYL0_9GAMM</name>
<protein>
    <submittedName>
        <fullName evidence="2">Secreted protein</fullName>
    </submittedName>
</protein>
<feature type="compositionally biased region" description="Low complexity" evidence="1">
    <location>
        <begin position="44"/>
        <end position="56"/>
    </location>
</feature>
<evidence type="ECO:0000256" key="1">
    <source>
        <dbReference type="SAM" id="MobiDB-lite"/>
    </source>
</evidence>
<evidence type="ECO:0000313" key="2">
    <source>
        <dbReference type="EMBL" id="RCX26583.1"/>
    </source>
</evidence>
<comment type="caution">
    <text evidence="2">The sequence shown here is derived from an EMBL/GenBank/DDBJ whole genome shotgun (WGS) entry which is preliminary data.</text>
</comment>
<evidence type="ECO:0000313" key="3">
    <source>
        <dbReference type="Proteomes" id="UP000252707"/>
    </source>
</evidence>
<dbReference type="PIRSF" id="PIRSF036704">
    <property type="entry name" value="UCP036704"/>
    <property type="match status" value="1"/>
</dbReference>
<dbReference type="RefSeq" id="WP_170142183.1">
    <property type="nucleotide sequence ID" value="NZ_QPJY01000009.1"/>
</dbReference>
<reference evidence="2 3" key="1">
    <citation type="submission" date="2018-07" db="EMBL/GenBank/DDBJ databases">
        <title>Genomic Encyclopedia of Type Strains, Phase IV (KMG-IV): sequencing the most valuable type-strain genomes for metagenomic binning, comparative biology and taxonomic classification.</title>
        <authorList>
            <person name="Goeker M."/>
        </authorList>
    </citation>
    <scope>NUCLEOTIDE SEQUENCE [LARGE SCALE GENOMIC DNA]</scope>
    <source>
        <strain evidence="2 3">DSM 26407</strain>
    </source>
</reference>
<feature type="compositionally biased region" description="Basic and acidic residues" evidence="1">
    <location>
        <begin position="60"/>
        <end position="74"/>
    </location>
</feature>
<accession>A0A369BYL0</accession>
<gene>
    <name evidence="2" type="ORF">DFQ59_109112</name>
</gene>
<dbReference type="AlphaFoldDB" id="A0A369BYL0"/>
<dbReference type="EMBL" id="QPJY01000009">
    <property type="protein sequence ID" value="RCX26583.1"/>
    <property type="molecule type" value="Genomic_DNA"/>
</dbReference>